<keyword evidence="10" id="KW-1185">Reference proteome</keyword>
<feature type="transmembrane region" description="Helical" evidence="8">
    <location>
        <begin position="235"/>
        <end position="260"/>
    </location>
</feature>
<sequence length="380" mass="41848">LILKPIRVATSKPARLTYLNSLLFMIASSILFGLAVIAYILFYIEYIPQIGIERVVHLQYGDGPHPYGIALLDSSIVHDQAYDISLSLHVPRSPTNLAAGNFMLSLSLLSPTYIPPAPSIAPPSTQKPALSATIPSSSILLTSRRPALIPYRSCVVSLPARILSMPLYLLGLKYESEVLDIPMAESATFQRGYKNTPARALLEMQASSEVQVYDVRVHFTARFAGLRWLMYNHRIIAFMIFTTAFWIAEMVFAALGWLALRTYLMPKEEVVKEEELERVKDEDSDEIDLSDVPRTSPRSGQPLRRPPAVKDEDTEDSVLDDTDIPRVAGEPDGEEVKEELTSVVGSASGRVDSAVGTSFSESSISAGLARRRSRGGHVGD</sequence>
<evidence type="ECO:0000256" key="7">
    <source>
        <dbReference type="SAM" id="MobiDB-lite"/>
    </source>
</evidence>
<reference evidence="9 10" key="1">
    <citation type="submission" date="2014-04" db="EMBL/GenBank/DDBJ databases">
        <authorList>
            <consortium name="DOE Joint Genome Institute"/>
            <person name="Kuo A."/>
            <person name="Martino E."/>
            <person name="Perotto S."/>
            <person name="Kohler A."/>
            <person name="Nagy L.G."/>
            <person name="Floudas D."/>
            <person name="Copeland A."/>
            <person name="Barry K.W."/>
            <person name="Cichocki N."/>
            <person name="Veneault-Fourrey C."/>
            <person name="LaButti K."/>
            <person name="Lindquist E.A."/>
            <person name="Lipzen A."/>
            <person name="Lundell T."/>
            <person name="Morin E."/>
            <person name="Murat C."/>
            <person name="Sun H."/>
            <person name="Tunlid A."/>
            <person name="Henrissat B."/>
            <person name="Grigoriev I.V."/>
            <person name="Hibbett D.S."/>
            <person name="Martin F."/>
            <person name="Nordberg H.P."/>
            <person name="Cantor M.N."/>
            <person name="Hua S.X."/>
        </authorList>
    </citation>
    <scope>NUCLEOTIDE SEQUENCE [LARGE SCALE GENOMIC DNA]</scope>
    <source>
        <strain evidence="9 10">Zn</strain>
    </source>
</reference>
<dbReference type="STRING" id="913774.A0A0C3CSZ6"/>
<dbReference type="AlphaFoldDB" id="A0A0C3CSZ6"/>
<feature type="transmembrane region" description="Helical" evidence="8">
    <location>
        <begin position="22"/>
        <end position="44"/>
    </location>
</feature>
<evidence type="ECO:0000256" key="5">
    <source>
        <dbReference type="ARBA" id="ARBA00023098"/>
    </source>
</evidence>
<dbReference type="GO" id="GO:0005789">
    <property type="term" value="C:endoplasmic reticulum membrane"/>
    <property type="evidence" value="ECO:0007669"/>
    <property type="project" value="UniProtKB-SubCell"/>
</dbReference>
<dbReference type="PANTHER" id="PTHR21212:SF0">
    <property type="entry name" value="SEIPIN"/>
    <property type="match status" value="1"/>
</dbReference>
<dbReference type="InParanoid" id="A0A0C3CSZ6"/>
<dbReference type="GO" id="GO:0006629">
    <property type="term" value="P:lipid metabolic process"/>
    <property type="evidence" value="ECO:0007669"/>
    <property type="project" value="UniProtKB-KW"/>
</dbReference>
<evidence type="ECO:0000256" key="2">
    <source>
        <dbReference type="ARBA" id="ARBA00022692"/>
    </source>
</evidence>
<keyword evidence="5" id="KW-0443">Lipid metabolism</keyword>
<evidence type="ECO:0008006" key="11">
    <source>
        <dbReference type="Google" id="ProtNLM"/>
    </source>
</evidence>
<evidence type="ECO:0000256" key="3">
    <source>
        <dbReference type="ARBA" id="ARBA00022824"/>
    </source>
</evidence>
<dbReference type="OrthoDB" id="3990054at2759"/>
<keyword evidence="4 8" id="KW-1133">Transmembrane helix</keyword>
<keyword evidence="2 8" id="KW-0812">Transmembrane</keyword>
<keyword evidence="6 8" id="KW-0472">Membrane</keyword>
<feature type="compositionally biased region" description="Basic residues" evidence="7">
    <location>
        <begin position="369"/>
        <end position="380"/>
    </location>
</feature>
<reference evidence="10" key="2">
    <citation type="submission" date="2015-01" db="EMBL/GenBank/DDBJ databases">
        <title>Evolutionary Origins and Diversification of the Mycorrhizal Mutualists.</title>
        <authorList>
            <consortium name="DOE Joint Genome Institute"/>
            <consortium name="Mycorrhizal Genomics Consortium"/>
            <person name="Kohler A."/>
            <person name="Kuo A."/>
            <person name="Nagy L.G."/>
            <person name="Floudas D."/>
            <person name="Copeland A."/>
            <person name="Barry K.W."/>
            <person name="Cichocki N."/>
            <person name="Veneault-Fourrey C."/>
            <person name="LaButti K."/>
            <person name="Lindquist E.A."/>
            <person name="Lipzen A."/>
            <person name="Lundell T."/>
            <person name="Morin E."/>
            <person name="Murat C."/>
            <person name="Riley R."/>
            <person name="Ohm R."/>
            <person name="Sun H."/>
            <person name="Tunlid A."/>
            <person name="Henrissat B."/>
            <person name="Grigoriev I.V."/>
            <person name="Hibbett D.S."/>
            <person name="Martin F."/>
        </authorList>
    </citation>
    <scope>NUCLEOTIDE SEQUENCE [LARGE SCALE GENOMIC DNA]</scope>
    <source>
        <strain evidence="10">Zn</strain>
    </source>
</reference>
<feature type="non-terminal residue" evidence="9">
    <location>
        <position position="1"/>
    </location>
</feature>
<dbReference type="PANTHER" id="PTHR21212">
    <property type="entry name" value="BERNARDINELLI-SEIP CONGENITAL LIPODYSTROPHY 2 HOMOLOG BSCL2 PROTEIN"/>
    <property type="match status" value="1"/>
</dbReference>
<dbReference type="InterPro" id="IPR009617">
    <property type="entry name" value="Seipin"/>
</dbReference>
<proteinExistence type="predicted"/>
<name>A0A0C3CSZ6_OIDMZ</name>
<evidence type="ECO:0000256" key="1">
    <source>
        <dbReference type="ARBA" id="ARBA00004477"/>
    </source>
</evidence>
<dbReference type="GO" id="GO:0140042">
    <property type="term" value="P:lipid droplet formation"/>
    <property type="evidence" value="ECO:0007669"/>
    <property type="project" value="UniProtKB-ARBA"/>
</dbReference>
<feature type="compositionally biased region" description="Acidic residues" evidence="7">
    <location>
        <begin position="312"/>
        <end position="322"/>
    </location>
</feature>
<evidence type="ECO:0000313" key="9">
    <source>
        <dbReference type="EMBL" id="KIN02114.1"/>
    </source>
</evidence>
<gene>
    <name evidence="9" type="ORF">OIDMADRAFT_121535</name>
</gene>
<evidence type="ECO:0000256" key="6">
    <source>
        <dbReference type="ARBA" id="ARBA00023136"/>
    </source>
</evidence>
<dbReference type="Proteomes" id="UP000054321">
    <property type="component" value="Unassembled WGS sequence"/>
</dbReference>
<dbReference type="HOGENOM" id="CLU_043048_0_0_1"/>
<accession>A0A0C3CSZ6</accession>
<dbReference type="CDD" id="cd23995">
    <property type="entry name" value="Seipin_BSCL2_like"/>
    <property type="match status" value="1"/>
</dbReference>
<organism evidence="9 10">
    <name type="scientific">Oidiodendron maius (strain Zn)</name>
    <dbReference type="NCBI Taxonomy" id="913774"/>
    <lineage>
        <taxon>Eukaryota</taxon>
        <taxon>Fungi</taxon>
        <taxon>Dikarya</taxon>
        <taxon>Ascomycota</taxon>
        <taxon>Pezizomycotina</taxon>
        <taxon>Leotiomycetes</taxon>
        <taxon>Leotiomycetes incertae sedis</taxon>
        <taxon>Myxotrichaceae</taxon>
        <taxon>Oidiodendron</taxon>
    </lineage>
</organism>
<evidence type="ECO:0000256" key="4">
    <source>
        <dbReference type="ARBA" id="ARBA00022989"/>
    </source>
</evidence>
<feature type="region of interest" description="Disordered" evidence="7">
    <location>
        <begin position="276"/>
        <end position="380"/>
    </location>
</feature>
<comment type="subcellular location">
    <subcellularLocation>
        <location evidence="1">Endoplasmic reticulum membrane</location>
        <topology evidence="1">Multi-pass membrane protein</topology>
    </subcellularLocation>
</comment>
<keyword evidence="3" id="KW-0256">Endoplasmic reticulum</keyword>
<dbReference type="Pfam" id="PF06775">
    <property type="entry name" value="Seipin"/>
    <property type="match status" value="1"/>
</dbReference>
<evidence type="ECO:0000313" key="10">
    <source>
        <dbReference type="Proteomes" id="UP000054321"/>
    </source>
</evidence>
<protein>
    <recommendedName>
        <fullName evidence="11">Seipin</fullName>
    </recommendedName>
</protein>
<dbReference type="EMBL" id="KN832875">
    <property type="protein sequence ID" value="KIN02114.1"/>
    <property type="molecule type" value="Genomic_DNA"/>
</dbReference>
<evidence type="ECO:0000256" key="8">
    <source>
        <dbReference type="SAM" id="Phobius"/>
    </source>
</evidence>